<evidence type="ECO:0000256" key="8">
    <source>
        <dbReference type="HAMAP-Rule" id="MF_00123"/>
    </source>
</evidence>
<keyword evidence="8" id="KW-0963">Cytoplasm</keyword>
<evidence type="ECO:0000256" key="6">
    <source>
        <dbReference type="ARBA" id="ARBA00023146"/>
    </source>
</evidence>
<dbReference type="InterPro" id="IPR005148">
    <property type="entry name" value="Arg-tRNA-synth_N"/>
</dbReference>
<feature type="domain" description="Arginyl tRNA synthetase N-terminal" evidence="11">
    <location>
        <begin position="5"/>
        <end position="84"/>
    </location>
</feature>
<dbReference type="EMBL" id="JAEOAH010000031">
    <property type="protein sequence ID" value="MBK3496441.1"/>
    <property type="molecule type" value="Genomic_DNA"/>
</dbReference>
<dbReference type="HAMAP" id="MF_00123">
    <property type="entry name" value="Arg_tRNA_synth"/>
    <property type="match status" value="1"/>
</dbReference>
<proteinExistence type="inferred from homology"/>
<comment type="subunit">
    <text evidence="8">Monomer.</text>
</comment>
<feature type="domain" description="DALR anticodon binding" evidence="10">
    <location>
        <begin position="448"/>
        <end position="560"/>
    </location>
</feature>
<comment type="caution">
    <text evidence="12">The sequence shown here is derived from an EMBL/GenBank/DDBJ whole genome shotgun (WGS) entry which is preliminary data.</text>
</comment>
<evidence type="ECO:0000256" key="4">
    <source>
        <dbReference type="ARBA" id="ARBA00022840"/>
    </source>
</evidence>
<feature type="short sequence motif" description="'HIGH' region" evidence="8">
    <location>
        <begin position="122"/>
        <end position="132"/>
    </location>
</feature>
<evidence type="ECO:0000256" key="7">
    <source>
        <dbReference type="ARBA" id="ARBA00049339"/>
    </source>
</evidence>
<evidence type="ECO:0000256" key="3">
    <source>
        <dbReference type="ARBA" id="ARBA00022741"/>
    </source>
</evidence>
<dbReference type="InterPro" id="IPR014729">
    <property type="entry name" value="Rossmann-like_a/b/a_fold"/>
</dbReference>
<dbReference type="Pfam" id="PF03485">
    <property type="entry name" value="Arg_tRNA_synt_N"/>
    <property type="match status" value="1"/>
</dbReference>
<evidence type="ECO:0000313" key="13">
    <source>
        <dbReference type="Proteomes" id="UP000618943"/>
    </source>
</evidence>
<dbReference type="SUPFAM" id="SSF47323">
    <property type="entry name" value="Anticodon-binding domain of a subclass of class I aminoacyl-tRNA synthetases"/>
    <property type="match status" value="1"/>
</dbReference>
<dbReference type="PANTHER" id="PTHR11956">
    <property type="entry name" value="ARGINYL-TRNA SYNTHETASE"/>
    <property type="match status" value="1"/>
</dbReference>
<name>A0ABS1HAI0_9BACL</name>
<dbReference type="SMART" id="SM01016">
    <property type="entry name" value="Arg_tRNA_synt_N"/>
    <property type="match status" value="1"/>
</dbReference>
<dbReference type="Gene3D" id="1.10.730.10">
    <property type="entry name" value="Isoleucyl-tRNA Synthetase, Domain 1"/>
    <property type="match status" value="1"/>
</dbReference>
<dbReference type="NCBIfam" id="TIGR00456">
    <property type="entry name" value="argS"/>
    <property type="match status" value="1"/>
</dbReference>
<dbReference type="InterPro" id="IPR001278">
    <property type="entry name" value="Arg-tRNA-ligase"/>
</dbReference>
<dbReference type="PANTHER" id="PTHR11956:SF5">
    <property type="entry name" value="ARGININE--TRNA LIGASE, CYTOPLASMIC"/>
    <property type="match status" value="1"/>
</dbReference>
<dbReference type="CDD" id="cd00671">
    <property type="entry name" value="ArgRS_core"/>
    <property type="match status" value="1"/>
</dbReference>
<evidence type="ECO:0000256" key="5">
    <source>
        <dbReference type="ARBA" id="ARBA00022917"/>
    </source>
</evidence>
<dbReference type="Pfam" id="PF05746">
    <property type="entry name" value="DALR_1"/>
    <property type="match status" value="1"/>
</dbReference>
<dbReference type="InterPro" id="IPR009080">
    <property type="entry name" value="tRNAsynth_Ia_anticodon-bd"/>
</dbReference>
<dbReference type="GO" id="GO:0004814">
    <property type="term" value="F:arginine-tRNA ligase activity"/>
    <property type="evidence" value="ECO:0007669"/>
    <property type="project" value="UniProtKB-EC"/>
</dbReference>
<comment type="subcellular location">
    <subcellularLocation>
        <location evidence="8">Cytoplasm</location>
    </subcellularLocation>
</comment>
<dbReference type="InterPro" id="IPR036695">
    <property type="entry name" value="Arg-tRNA-synth_N_sf"/>
</dbReference>
<evidence type="ECO:0000256" key="1">
    <source>
        <dbReference type="ARBA" id="ARBA00005594"/>
    </source>
</evidence>
<dbReference type="Gene3D" id="3.40.50.620">
    <property type="entry name" value="HUPs"/>
    <property type="match status" value="1"/>
</dbReference>
<evidence type="ECO:0000256" key="9">
    <source>
        <dbReference type="RuleBase" id="RU363038"/>
    </source>
</evidence>
<keyword evidence="3 8" id="KW-0547">Nucleotide-binding</keyword>
<keyword evidence="5 8" id="KW-0648">Protein biosynthesis</keyword>
<evidence type="ECO:0000259" key="11">
    <source>
        <dbReference type="SMART" id="SM01016"/>
    </source>
</evidence>
<dbReference type="InterPro" id="IPR008909">
    <property type="entry name" value="DALR_anticod-bd"/>
</dbReference>
<comment type="similarity">
    <text evidence="1 8 9">Belongs to the class-I aminoacyl-tRNA synthetase family.</text>
</comment>
<organism evidence="12 13">
    <name type="scientific">Viridibacillus soli</name>
    <dbReference type="NCBI Taxonomy" id="2798301"/>
    <lineage>
        <taxon>Bacteria</taxon>
        <taxon>Bacillati</taxon>
        <taxon>Bacillota</taxon>
        <taxon>Bacilli</taxon>
        <taxon>Bacillales</taxon>
        <taxon>Caryophanaceae</taxon>
        <taxon>Viridibacillus</taxon>
    </lineage>
</organism>
<dbReference type="PRINTS" id="PR01038">
    <property type="entry name" value="TRNASYNTHARG"/>
</dbReference>
<dbReference type="InterPro" id="IPR035684">
    <property type="entry name" value="ArgRS_core"/>
</dbReference>
<accession>A0ABS1HAI0</accession>
<dbReference type="Proteomes" id="UP000618943">
    <property type="component" value="Unassembled WGS sequence"/>
</dbReference>
<dbReference type="RefSeq" id="WP_200749907.1">
    <property type="nucleotide sequence ID" value="NZ_JAEOAH010000031.1"/>
</dbReference>
<dbReference type="SUPFAM" id="SSF52374">
    <property type="entry name" value="Nucleotidylyl transferase"/>
    <property type="match status" value="1"/>
</dbReference>
<evidence type="ECO:0000313" key="12">
    <source>
        <dbReference type="EMBL" id="MBK3496441.1"/>
    </source>
</evidence>
<dbReference type="SUPFAM" id="SSF55190">
    <property type="entry name" value="Arginyl-tRNA synthetase (ArgRS), N-terminal 'additional' domain"/>
    <property type="match status" value="1"/>
</dbReference>
<comment type="catalytic activity">
    <reaction evidence="7 8">
        <text>tRNA(Arg) + L-arginine + ATP = L-arginyl-tRNA(Arg) + AMP + diphosphate</text>
        <dbReference type="Rhea" id="RHEA:20301"/>
        <dbReference type="Rhea" id="RHEA-COMP:9658"/>
        <dbReference type="Rhea" id="RHEA-COMP:9673"/>
        <dbReference type="ChEBI" id="CHEBI:30616"/>
        <dbReference type="ChEBI" id="CHEBI:32682"/>
        <dbReference type="ChEBI" id="CHEBI:33019"/>
        <dbReference type="ChEBI" id="CHEBI:78442"/>
        <dbReference type="ChEBI" id="CHEBI:78513"/>
        <dbReference type="ChEBI" id="CHEBI:456215"/>
        <dbReference type="EC" id="6.1.1.19"/>
    </reaction>
</comment>
<dbReference type="Gene3D" id="3.30.1360.70">
    <property type="entry name" value="Arginyl tRNA synthetase N-terminal domain"/>
    <property type="match status" value="1"/>
</dbReference>
<evidence type="ECO:0000259" key="10">
    <source>
        <dbReference type="SMART" id="SM00836"/>
    </source>
</evidence>
<keyword evidence="6 8" id="KW-0030">Aminoacyl-tRNA synthetase</keyword>
<dbReference type="SMART" id="SM00836">
    <property type="entry name" value="DALR_1"/>
    <property type="match status" value="1"/>
</dbReference>
<keyword evidence="2 8" id="KW-0436">Ligase</keyword>
<dbReference type="EC" id="6.1.1.19" evidence="8"/>
<dbReference type="Pfam" id="PF00750">
    <property type="entry name" value="tRNA-synt_1d"/>
    <property type="match status" value="1"/>
</dbReference>
<sequence length="560" mass="63961">MADKKMIVETLFDAVDGQLAKADIERFIEKPKHTHLGDYAFPCFALAKIFRQSPTNIAKEVSEKMVNSIIEKVEAVGGYVNIFLKQSEISKTVLSNIVTFRSAYGQQEQGENQTITIDFSSPNIAKPFSMGHLRSTVIGNALANISEKNGYEVVRINHIGDWGTQFGKLIVAYHLWGKKELIEQSPVRELLKIYVKFHDEAERDDTLNDQARAAFKRLEQGDDEAMRLWHWFREASLKEFEQVYALLGIRFDSYAGEAFYNDKMNRIVDLLAEKELLEESDGAMVVNLENMPPCLIKKTDGTTLYATRDLAAALYRHETYKSEKSFYVVGNEQSLHFKQLFNVLEKIGYEWARELQHIPFGMMLKDGKKMSTRKGKVVLLAEVLDEAIELAEKNIEDKNPKLQHKEEIAKIVGTGAVIFHDLKNHRLNDIDFSLEEMLNFEGETGPYVQYTYARICSLLRKGQYNDQECKFEGLSEEAWPVIITLKEFPEVVTKAFELADPSQIAKHLIELSRAFNKYYAHTRILEEDATMQAKLTLCSSVAIVLKEGLRLLGIQAPEEM</sequence>
<gene>
    <name evidence="8" type="primary">argS</name>
    <name evidence="12" type="ORF">JFL43_16565</name>
</gene>
<keyword evidence="4 8" id="KW-0067">ATP-binding</keyword>
<evidence type="ECO:0000256" key="2">
    <source>
        <dbReference type="ARBA" id="ARBA00022598"/>
    </source>
</evidence>
<keyword evidence="13" id="KW-1185">Reference proteome</keyword>
<protein>
    <recommendedName>
        <fullName evidence="8">Arginine--tRNA ligase</fullName>
        <ecNumber evidence="8">6.1.1.19</ecNumber>
    </recommendedName>
    <alternativeName>
        <fullName evidence="8">Arginyl-tRNA synthetase</fullName>
        <shortName evidence="8">ArgRS</shortName>
    </alternativeName>
</protein>
<reference evidence="12 13" key="1">
    <citation type="submission" date="2020-12" db="EMBL/GenBank/DDBJ databases">
        <title>YIM B01967 draft genome.</title>
        <authorList>
            <person name="Yan X."/>
        </authorList>
    </citation>
    <scope>NUCLEOTIDE SEQUENCE [LARGE SCALE GENOMIC DNA]</scope>
    <source>
        <strain evidence="12 13">YIM B01967</strain>
    </source>
</reference>
<dbReference type="CDD" id="cd07956">
    <property type="entry name" value="Anticodon_Ia_Arg"/>
    <property type="match status" value="1"/>
</dbReference>